<dbReference type="Proteomes" id="UP000319040">
    <property type="component" value="Unassembled WGS sequence"/>
</dbReference>
<keyword evidence="2" id="KW-1185">Reference proteome</keyword>
<name>A0A521DF03_SACCC</name>
<evidence type="ECO:0000313" key="1">
    <source>
        <dbReference type="EMBL" id="SMO70269.1"/>
    </source>
</evidence>
<proteinExistence type="predicted"/>
<protein>
    <submittedName>
        <fullName evidence="1">Uncharacterized protein</fullName>
    </submittedName>
</protein>
<gene>
    <name evidence="1" type="ORF">SAMN06265379_105140</name>
</gene>
<reference evidence="1 2" key="1">
    <citation type="submission" date="2017-05" db="EMBL/GenBank/DDBJ databases">
        <authorList>
            <person name="Varghese N."/>
            <person name="Submissions S."/>
        </authorList>
    </citation>
    <scope>NUCLEOTIDE SEQUENCE [LARGE SCALE GENOMIC DNA]</scope>
    <source>
        <strain evidence="1 2">DSM 27040</strain>
    </source>
</reference>
<organism evidence="1 2">
    <name type="scientific">Saccharicrinis carchari</name>
    <dbReference type="NCBI Taxonomy" id="1168039"/>
    <lineage>
        <taxon>Bacteria</taxon>
        <taxon>Pseudomonadati</taxon>
        <taxon>Bacteroidota</taxon>
        <taxon>Bacteroidia</taxon>
        <taxon>Marinilabiliales</taxon>
        <taxon>Marinilabiliaceae</taxon>
        <taxon>Saccharicrinis</taxon>
    </lineage>
</organism>
<accession>A0A521DF03</accession>
<sequence length="36" mass="4372">MEIKLIKTEKDYNQALLKLEEIFDTTETKKKTMKRI</sequence>
<dbReference type="EMBL" id="FXTB01000005">
    <property type="protein sequence ID" value="SMO70269.1"/>
    <property type="molecule type" value="Genomic_DNA"/>
</dbReference>
<dbReference type="AlphaFoldDB" id="A0A521DF03"/>
<evidence type="ECO:0000313" key="2">
    <source>
        <dbReference type="Proteomes" id="UP000319040"/>
    </source>
</evidence>